<name>M4BZF8_HYAAE</name>
<keyword evidence="1" id="KW-0175">Coiled coil</keyword>
<dbReference type="VEuPathDB" id="FungiDB:HpaG811981"/>
<reference evidence="3" key="1">
    <citation type="journal article" date="2010" name="Science">
        <title>Signatures of adaptation to obligate biotrophy in the Hyaloperonospora arabidopsidis genome.</title>
        <authorList>
            <person name="Baxter L."/>
            <person name="Tripathy S."/>
            <person name="Ishaque N."/>
            <person name="Boot N."/>
            <person name="Cabral A."/>
            <person name="Kemen E."/>
            <person name="Thines M."/>
            <person name="Ah-Fong A."/>
            <person name="Anderson R."/>
            <person name="Badejoko W."/>
            <person name="Bittner-Eddy P."/>
            <person name="Boore J.L."/>
            <person name="Chibucos M.C."/>
            <person name="Coates M."/>
            <person name="Dehal P."/>
            <person name="Delehaunty K."/>
            <person name="Dong S."/>
            <person name="Downton P."/>
            <person name="Dumas B."/>
            <person name="Fabro G."/>
            <person name="Fronick C."/>
            <person name="Fuerstenberg S.I."/>
            <person name="Fulton L."/>
            <person name="Gaulin E."/>
            <person name="Govers F."/>
            <person name="Hughes L."/>
            <person name="Humphray S."/>
            <person name="Jiang R.H."/>
            <person name="Judelson H."/>
            <person name="Kamoun S."/>
            <person name="Kyung K."/>
            <person name="Meijer H."/>
            <person name="Minx P."/>
            <person name="Morris P."/>
            <person name="Nelson J."/>
            <person name="Phuntumart V."/>
            <person name="Qutob D."/>
            <person name="Rehmany A."/>
            <person name="Rougon-Cardoso A."/>
            <person name="Ryden P."/>
            <person name="Torto-Alalibo T."/>
            <person name="Studholme D."/>
            <person name="Wang Y."/>
            <person name="Win J."/>
            <person name="Wood J."/>
            <person name="Clifton S.W."/>
            <person name="Rogers J."/>
            <person name="Van den Ackerveken G."/>
            <person name="Jones J.D."/>
            <person name="McDowell J.M."/>
            <person name="Beynon J."/>
            <person name="Tyler B.M."/>
        </authorList>
    </citation>
    <scope>NUCLEOTIDE SEQUENCE [LARGE SCALE GENOMIC DNA]</scope>
    <source>
        <strain evidence="3">Emoy2</strain>
    </source>
</reference>
<accession>M4BZF8</accession>
<feature type="coiled-coil region" evidence="1">
    <location>
        <begin position="106"/>
        <end position="141"/>
    </location>
</feature>
<evidence type="ECO:0000313" key="2">
    <source>
        <dbReference type="EnsemblProtists" id="HpaP811981"/>
    </source>
</evidence>
<dbReference type="HOGENOM" id="CLU_058724_0_0_1"/>
<sequence>MYLDSCQSRSNPFTFPFPSDCRDVAGYKLSSLSDSDAHSPSNSVKNSAVASLPDVFYSLDVEQLPLLSWKEDDNLLPLVESALETATTATTCRDDNGDGLRVDVDVAVQQEARKEEEERVEERQEDEGNELVTRVEQEERDGVECSIVQAGDGECQTRVGCKDCTTCSIDHSATSKELFGTLFDDVVVDEEVANKTALSEIVAASWDKEVVKPVAGSPLCLSAQCRDAGSDGLDVGLLTDGRRLETAAEGRATCDWIDALEVDNVSLLLSELEQAQAMPTMTYSVAKAAASNVDSRVFVPAFTVRIEGDHHSQPLRPAVGPYSTDLLVGPPGVLSATSIRNERVGRLKSKWSCGATQPDPSITHIRRASAAKRQRVKGRFVRDTHTFVSITALQK</sequence>
<evidence type="ECO:0000256" key="1">
    <source>
        <dbReference type="SAM" id="Coils"/>
    </source>
</evidence>
<dbReference type="EnsemblProtists" id="HpaT811981">
    <property type="protein sequence ID" value="HpaP811981"/>
    <property type="gene ID" value="HpaG811981"/>
</dbReference>
<dbReference type="Proteomes" id="UP000011713">
    <property type="component" value="Unassembled WGS sequence"/>
</dbReference>
<reference evidence="2" key="2">
    <citation type="submission" date="2015-06" db="UniProtKB">
        <authorList>
            <consortium name="EnsemblProtists"/>
        </authorList>
    </citation>
    <scope>IDENTIFICATION</scope>
    <source>
        <strain evidence="2">Emoy2</strain>
    </source>
</reference>
<keyword evidence="3" id="KW-1185">Reference proteome</keyword>
<proteinExistence type="predicted"/>
<dbReference type="AlphaFoldDB" id="M4BZF8"/>
<evidence type="ECO:0008006" key="4">
    <source>
        <dbReference type="Google" id="ProtNLM"/>
    </source>
</evidence>
<evidence type="ECO:0000313" key="3">
    <source>
        <dbReference type="Proteomes" id="UP000011713"/>
    </source>
</evidence>
<protein>
    <recommendedName>
        <fullName evidence="4">CCT domain-containing protein</fullName>
    </recommendedName>
</protein>
<dbReference type="EMBL" id="JH598059">
    <property type="status" value="NOT_ANNOTATED_CDS"/>
    <property type="molecule type" value="Genomic_DNA"/>
</dbReference>
<organism evidence="2 3">
    <name type="scientific">Hyaloperonospora arabidopsidis (strain Emoy2)</name>
    <name type="common">Downy mildew agent</name>
    <name type="synonym">Peronospora arabidopsidis</name>
    <dbReference type="NCBI Taxonomy" id="559515"/>
    <lineage>
        <taxon>Eukaryota</taxon>
        <taxon>Sar</taxon>
        <taxon>Stramenopiles</taxon>
        <taxon>Oomycota</taxon>
        <taxon>Peronosporomycetes</taxon>
        <taxon>Peronosporales</taxon>
        <taxon>Peronosporaceae</taxon>
        <taxon>Hyaloperonospora</taxon>
    </lineage>
</organism>
<dbReference type="eggNOG" id="ENOG502S7ZZ">
    <property type="taxonomic scope" value="Eukaryota"/>
</dbReference>
<dbReference type="InParanoid" id="M4BZF8"/>